<reference evidence="2 3" key="1">
    <citation type="submission" date="2024-03" db="EMBL/GenBank/DDBJ databases">
        <authorList>
            <person name="Jo J.-H."/>
        </authorList>
    </citation>
    <scope>NUCLEOTIDE SEQUENCE [LARGE SCALE GENOMIC DNA]</scope>
    <source>
        <strain evidence="2 3">AS3R-12</strain>
    </source>
</reference>
<dbReference type="SUPFAM" id="SSF82649">
    <property type="entry name" value="SufE/NifU"/>
    <property type="match status" value="1"/>
</dbReference>
<accession>A0ABU8S5H2</accession>
<evidence type="ECO:0000259" key="1">
    <source>
        <dbReference type="Pfam" id="PF01592"/>
    </source>
</evidence>
<dbReference type="EMBL" id="JBBHJY010000001">
    <property type="protein sequence ID" value="MEJ6009055.1"/>
    <property type="molecule type" value="Genomic_DNA"/>
</dbReference>
<comment type="caution">
    <text evidence="2">The sequence shown here is derived from an EMBL/GenBank/DDBJ whole genome shotgun (WGS) entry which is preliminary data.</text>
</comment>
<protein>
    <submittedName>
        <fullName evidence="2">Iron-sulfur cluster assembly scaffold protein</fullName>
    </submittedName>
</protein>
<dbReference type="Gene3D" id="3.90.1010.10">
    <property type="match status" value="1"/>
</dbReference>
<dbReference type="InterPro" id="IPR002871">
    <property type="entry name" value="NIF_FeS_clus_asmbl_NifU_N"/>
</dbReference>
<evidence type="ECO:0000313" key="3">
    <source>
        <dbReference type="Proteomes" id="UP001379235"/>
    </source>
</evidence>
<feature type="domain" description="NIF system FeS cluster assembly NifU N-terminal" evidence="1">
    <location>
        <begin position="31"/>
        <end position="106"/>
    </location>
</feature>
<dbReference type="Pfam" id="PF01592">
    <property type="entry name" value="NifU_N"/>
    <property type="match status" value="1"/>
</dbReference>
<proteinExistence type="predicted"/>
<gene>
    <name evidence="2" type="ORF">WG900_03875</name>
</gene>
<organism evidence="2 3">
    <name type="scientific">Novosphingobium aquae</name>
    <dbReference type="NCBI Taxonomy" id="3133435"/>
    <lineage>
        <taxon>Bacteria</taxon>
        <taxon>Pseudomonadati</taxon>
        <taxon>Pseudomonadota</taxon>
        <taxon>Alphaproteobacteria</taxon>
        <taxon>Sphingomonadales</taxon>
        <taxon>Sphingomonadaceae</taxon>
        <taxon>Novosphingobium</taxon>
    </lineage>
</organism>
<sequence length="139" mass="14487">MSSSPMKLYTPVVLSLATQLSRWPHDPEMPLQGRARSPSCGSVLAMSLALDDEGAIERVGVSAQACAIGQASAAIFAEAARGQGRAKLQTALTAIEAWLKGEGPQPDWPGLSAIAAAKDYPARHGAVLLPWKSALDALP</sequence>
<evidence type="ECO:0000313" key="2">
    <source>
        <dbReference type="EMBL" id="MEJ6009055.1"/>
    </source>
</evidence>
<dbReference type="RefSeq" id="WP_339964815.1">
    <property type="nucleotide sequence ID" value="NZ_JBBHJY010000001.1"/>
</dbReference>
<dbReference type="CDD" id="cd06664">
    <property type="entry name" value="IscU_like"/>
    <property type="match status" value="1"/>
</dbReference>
<name>A0ABU8S5H2_9SPHN</name>
<keyword evidence="3" id="KW-1185">Reference proteome</keyword>
<dbReference type="Proteomes" id="UP001379235">
    <property type="component" value="Unassembled WGS sequence"/>
</dbReference>